<evidence type="ECO:0000313" key="4">
    <source>
        <dbReference type="Proteomes" id="UP001596174"/>
    </source>
</evidence>
<dbReference type="EMBL" id="JBHSQJ010000144">
    <property type="protein sequence ID" value="MFC5911038.1"/>
    <property type="molecule type" value="Genomic_DNA"/>
</dbReference>
<feature type="transmembrane region" description="Helical" evidence="2">
    <location>
        <begin position="42"/>
        <end position="65"/>
    </location>
</feature>
<feature type="transmembrane region" description="Helical" evidence="2">
    <location>
        <begin position="156"/>
        <end position="174"/>
    </location>
</feature>
<gene>
    <name evidence="3" type="ORF">ACFP3V_28015</name>
</gene>
<reference evidence="4" key="1">
    <citation type="journal article" date="2019" name="Int. J. Syst. Evol. Microbiol.">
        <title>The Global Catalogue of Microorganisms (GCM) 10K type strain sequencing project: providing services to taxonomists for standard genome sequencing and annotation.</title>
        <authorList>
            <consortium name="The Broad Institute Genomics Platform"/>
            <consortium name="The Broad Institute Genome Sequencing Center for Infectious Disease"/>
            <person name="Wu L."/>
            <person name="Ma J."/>
        </authorList>
    </citation>
    <scope>NUCLEOTIDE SEQUENCE [LARGE SCALE GENOMIC DNA]</scope>
    <source>
        <strain evidence="4">JCM 4816</strain>
    </source>
</reference>
<evidence type="ECO:0000256" key="2">
    <source>
        <dbReference type="SAM" id="Phobius"/>
    </source>
</evidence>
<feature type="transmembrane region" description="Helical" evidence="2">
    <location>
        <begin position="195"/>
        <end position="218"/>
    </location>
</feature>
<comment type="caution">
    <text evidence="3">The sequence shown here is derived from an EMBL/GenBank/DDBJ whole genome shotgun (WGS) entry which is preliminary data.</text>
</comment>
<evidence type="ECO:0008006" key="5">
    <source>
        <dbReference type="Google" id="ProtNLM"/>
    </source>
</evidence>
<keyword evidence="4" id="KW-1185">Reference proteome</keyword>
<sequence>MASGRDGRGGKPGRDRTKYRATAGRPASIEPRQPRWQVGCGFLIGAFLWVLGTGAGVGLVVHGAFLDLPKQFGYHTSPVLQMKVDACTVTVQGKSRTVDCYGHGDPGSSGVVDEQWMIAGAEHRYAPGTVVPVRCSRTGGCEETGTSEKARDVAEAAFGLLLFGGMATLLASGVRSRLARRRGRGPAAPLPRWTVRSGLAVAAVLGAVGVAAAVVALAT</sequence>
<protein>
    <recommendedName>
        <fullName evidence="5">DUF3592 domain-containing protein</fullName>
    </recommendedName>
</protein>
<keyword evidence="2" id="KW-1133">Transmembrane helix</keyword>
<accession>A0ABW1GA34</accession>
<organism evidence="3 4">
    <name type="scientific">Streptacidiphilus monticola</name>
    <dbReference type="NCBI Taxonomy" id="2161674"/>
    <lineage>
        <taxon>Bacteria</taxon>
        <taxon>Bacillati</taxon>
        <taxon>Actinomycetota</taxon>
        <taxon>Actinomycetes</taxon>
        <taxon>Kitasatosporales</taxon>
        <taxon>Streptomycetaceae</taxon>
        <taxon>Streptacidiphilus</taxon>
    </lineage>
</organism>
<keyword evidence="2" id="KW-0812">Transmembrane</keyword>
<feature type="compositionally biased region" description="Basic and acidic residues" evidence="1">
    <location>
        <begin position="1"/>
        <end position="18"/>
    </location>
</feature>
<feature type="region of interest" description="Disordered" evidence="1">
    <location>
        <begin position="1"/>
        <end position="30"/>
    </location>
</feature>
<dbReference type="Proteomes" id="UP001596174">
    <property type="component" value="Unassembled WGS sequence"/>
</dbReference>
<name>A0ABW1GA34_9ACTN</name>
<proteinExistence type="predicted"/>
<dbReference type="RefSeq" id="WP_380589276.1">
    <property type="nucleotide sequence ID" value="NZ_JBHSQJ010000144.1"/>
</dbReference>
<keyword evidence="2" id="KW-0472">Membrane</keyword>
<evidence type="ECO:0000256" key="1">
    <source>
        <dbReference type="SAM" id="MobiDB-lite"/>
    </source>
</evidence>
<evidence type="ECO:0000313" key="3">
    <source>
        <dbReference type="EMBL" id="MFC5911038.1"/>
    </source>
</evidence>